<dbReference type="AlphaFoldDB" id="A0A9N9JIH4"/>
<comment type="caution">
    <text evidence="2">The sequence shown here is derived from an EMBL/GenBank/DDBJ whole genome shotgun (WGS) entry which is preliminary data.</text>
</comment>
<feature type="compositionally biased region" description="Polar residues" evidence="1">
    <location>
        <begin position="1"/>
        <end position="29"/>
    </location>
</feature>
<reference evidence="2" key="1">
    <citation type="submission" date="2021-06" db="EMBL/GenBank/DDBJ databases">
        <authorList>
            <person name="Kallberg Y."/>
            <person name="Tangrot J."/>
            <person name="Rosling A."/>
        </authorList>
    </citation>
    <scope>NUCLEOTIDE SEQUENCE</scope>
    <source>
        <strain evidence="2">MA453B</strain>
    </source>
</reference>
<organism evidence="2 3">
    <name type="scientific">Dentiscutata erythropus</name>
    <dbReference type="NCBI Taxonomy" id="1348616"/>
    <lineage>
        <taxon>Eukaryota</taxon>
        <taxon>Fungi</taxon>
        <taxon>Fungi incertae sedis</taxon>
        <taxon>Mucoromycota</taxon>
        <taxon>Glomeromycotina</taxon>
        <taxon>Glomeromycetes</taxon>
        <taxon>Diversisporales</taxon>
        <taxon>Gigasporaceae</taxon>
        <taxon>Dentiscutata</taxon>
    </lineage>
</organism>
<gene>
    <name evidence="2" type="ORF">DERYTH_LOCUS20004</name>
</gene>
<feature type="compositionally biased region" description="Polar residues" evidence="1">
    <location>
        <begin position="61"/>
        <end position="72"/>
    </location>
</feature>
<name>A0A9N9JIH4_9GLOM</name>
<evidence type="ECO:0000256" key="1">
    <source>
        <dbReference type="SAM" id="MobiDB-lite"/>
    </source>
</evidence>
<keyword evidence="3" id="KW-1185">Reference proteome</keyword>
<dbReference type="Proteomes" id="UP000789405">
    <property type="component" value="Unassembled WGS sequence"/>
</dbReference>
<feature type="compositionally biased region" description="Polar residues" evidence="1">
    <location>
        <begin position="39"/>
        <end position="49"/>
    </location>
</feature>
<accession>A0A9N9JIH4</accession>
<proteinExistence type="predicted"/>
<evidence type="ECO:0000313" key="3">
    <source>
        <dbReference type="Proteomes" id="UP000789405"/>
    </source>
</evidence>
<evidence type="ECO:0000313" key="2">
    <source>
        <dbReference type="EMBL" id="CAG8783884.1"/>
    </source>
</evidence>
<feature type="non-terminal residue" evidence="2">
    <location>
        <position position="114"/>
    </location>
</feature>
<dbReference type="EMBL" id="CAJVPY010022860">
    <property type="protein sequence ID" value="CAG8783884.1"/>
    <property type="molecule type" value="Genomic_DNA"/>
</dbReference>
<sequence>NDATQNPPKSTTAQHNNASQNLPKSTTAQHQRRLAPATKTPQTMTSITMPSYLKKRVCNDAPQSSPKSTTAPHQRRLAPVTKTSQTTTPAKCRQRCTTKPTEIDDRTTPAKTSS</sequence>
<feature type="non-terminal residue" evidence="2">
    <location>
        <position position="1"/>
    </location>
</feature>
<protein>
    <submittedName>
        <fullName evidence="2">27333_t:CDS:1</fullName>
    </submittedName>
</protein>
<feature type="region of interest" description="Disordered" evidence="1">
    <location>
        <begin position="1"/>
        <end position="114"/>
    </location>
</feature>
<feature type="compositionally biased region" description="Polar residues" evidence="1">
    <location>
        <begin position="81"/>
        <end position="100"/>
    </location>
</feature>